<dbReference type="GO" id="GO:0042121">
    <property type="term" value="P:alginic acid biosynthetic process"/>
    <property type="evidence" value="ECO:0007669"/>
    <property type="project" value="UniProtKB-UniPathway"/>
</dbReference>
<keyword evidence="5" id="KW-0574">Periplasm</keyword>
<evidence type="ECO:0000313" key="9">
    <source>
        <dbReference type="EMBL" id="TZF91228.1"/>
    </source>
</evidence>
<dbReference type="EMBL" id="VTRV01000014">
    <property type="protein sequence ID" value="TZF91228.1"/>
    <property type="molecule type" value="Genomic_DNA"/>
</dbReference>
<protein>
    <recommendedName>
        <fullName evidence="8">AlgX/AlgJ SGNH hydrolase-like domain-containing protein</fullName>
    </recommendedName>
</protein>
<keyword evidence="7" id="KW-0812">Transmembrane</keyword>
<dbReference type="GO" id="GO:0042597">
    <property type="term" value="C:periplasmic space"/>
    <property type="evidence" value="ECO:0007669"/>
    <property type="project" value="UniProtKB-SubCell"/>
</dbReference>
<dbReference type="AlphaFoldDB" id="A0A5D8Z8I8"/>
<organism evidence="9 10">
    <name type="scientific">Cognatilysobacter lacus</name>
    <dbReference type="NCBI Taxonomy" id="1643323"/>
    <lineage>
        <taxon>Bacteria</taxon>
        <taxon>Pseudomonadati</taxon>
        <taxon>Pseudomonadota</taxon>
        <taxon>Gammaproteobacteria</taxon>
        <taxon>Lysobacterales</taxon>
        <taxon>Lysobacteraceae</taxon>
        <taxon>Cognatilysobacter</taxon>
    </lineage>
</organism>
<evidence type="ECO:0000256" key="2">
    <source>
        <dbReference type="ARBA" id="ARBA00005182"/>
    </source>
</evidence>
<evidence type="ECO:0000256" key="3">
    <source>
        <dbReference type="ARBA" id="ARBA00022679"/>
    </source>
</evidence>
<feature type="domain" description="AlgX/AlgJ SGNH hydrolase-like" evidence="8">
    <location>
        <begin position="93"/>
        <end position="338"/>
    </location>
</feature>
<evidence type="ECO:0000256" key="1">
    <source>
        <dbReference type="ARBA" id="ARBA00004418"/>
    </source>
</evidence>
<evidence type="ECO:0000256" key="5">
    <source>
        <dbReference type="ARBA" id="ARBA00022764"/>
    </source>
</evidence>
<keyword evidence="6" id="KW-0016">Alginate biosynthesis</keyword>
<reference evidence="9 10" key="1">
    <citation type="submission" date="2019-08" db="EMBL/GenBank/DDBJ databases">
        <title>Draft genome sequence of Lysobacter sp. UKS-15.</title>
        <authorList>
            <person name="Im W.-T."/>
        </authorList>
    </citation>
    <scope>NUCLEOTIDE SEQUENCE [LARGE SCALE GENOMIC DNA]</scope>
    <source>
        <strain evidence="9 10">UKS-15</strain>
    </source>
</reference>
<dbReference type="InterPro" id="IPR031811">
    <property type="entry name" value="ALGX/ALGJ_SGNH-like"/>
</dbReference>
<dbReference type="OrthoDB" id="9760774at2"/>
<feature type="transmembrane region" description="Helical" evidence="7">
    <location>
        <begin position="7"/>
        <end position="26"/>
    </location>
</feature>
<evidence type="ECO:0000259" key="8">
    <source>
        <dbReference type="Pfam" id="PF16822"/>
    </source>
</evidence>
<name>A0A5D8Z8I8_9GAMM</name>
<evidence type="ECO:0000313" key="10">
    <source>
        <dbReference type="Proteomes" id="UP000323164"/>
    </source>
</evidence>
<accession>A0A5D8Z8I8</accession>
<keyword evidence="7" id="KW-0472">Membrane</keyword>
<evidence type="ECO:0000256" key="6">
    <source>
        <dbReference type="ARBA" id="ARBA00022841"/>
    </source>
</evidence>
<gene>
    <name evidence="9" type="ORF">FW784_02475</name>
</gene>
<proteinExistence type="predicted"/>
<keyword evidence="10" id="KW-1185">Reference proteome</keyword>
<keyword evidence="3" id="KW-0808">Transferase</keyword>
<dbReference type="Pfam" id="PF16822">
    <property type="entry name" value="ALGX"/>
    <property type="match status" value="1"/>
</dbReference>
<comment type="caution">
    <text evidence="9">The sequence shown here is derived from an EMBL/GenBank/DDBJ whole genome shotgun (WGS) entry which is preliminary data.</text>
</comment>
<dbReference type="GO" id="GO:0016740">
    <property type="term" value="F:transferase activity"/>
    <property type="evidence" value="ECO:0007669"/>
    <property type="project" value="UniProtKB-KW"/>
</dbReference>
<comment type="pathway">
    <text evidence="2">Glycan biosynthesis; alginate biosynthesis.</text>
</comment>
<sequence length="511" mass="55654">MSRARSTFLVGGAAAVILGMLFIPYGPGLPAPELRENRELAPLPQWVPTRAGLGAYRKGMDAYVADNFPARPYLIEAVNYVRYRLGYSGSRTVVVGRRGWLFFDDGTHLDHLRPSRLELAQAEAWVEKLRARSAFVHAGGAHFLVFVPPVKERVYPELAPRWAAAPGVSDAELLANLAAARQAGDVLLPLPALRAARASQPYIYSPYDTHWSGYGAHVGYMQLMRSLARSGLSDAALPLAAFRQRAVDDSTATTPQDMALMLGISGLIDQHYPQVEPIAPVPKPVERFLTDRQDGYGDRVLYTGNVGEPVLLLSGDSFSWQLAPFLYPHFSKIVLSHTIRGFFRLDLIQRHKPNFVVLEVLERQVRNAMADPVIGAFRDTTRVDVAAAAADSAGGRAACSVDSLSRDVLDKGPATIRASGWAADVADGQLPGALGLVLQSPTHSYAMTFPGGLDRADVAQAFHRPAVRYSGFDVTAPISPLAPGRYNIYVLEQFSRPQPRLCATGKTFDVP</sequence>
<dbReference type="RefSeq" id="WP_149351777.1">
    <property type="nucleotide sequence ID" value="NZ_VTRV01000014.1"/>
</dbReference>
<keyword evidence="7" id="KW-1133">Transmembrane helix</keyword>
<evidence type="ECO:0000256" key="7">
    <source>
        <dbReference type="SAM" id="Phobius"/>
    </source>
</evidence>
<comment type="subcellular location">
    <subcellularLocation>
        <location evidence="1">Periplasm</location>
    </subcellularLocation>
</comment>
<dbReference type="Proteomes" id="UP000323164">
    <property type="component" value="Unassembled WGS sequence"/>
</dbReference>
<evidence type="ECO:0000256" key="4">
    <source>
        <dbReference type="ARBA" id="ARBA00022729"/>
    </source>
</evidence>
<keyword evidence="4" id="KW-0732">Signal</keyword>
<dbReference type="UniPathway" id="UPA00286"/>